<organism evidence="2 3">
    <name type="scientific">Aquirufa salirivi</name>
    <dbReference type="NCBI Taxonomy" id="3104729"/>
    <lineage>
        <taxon>Bacteria</taxon>
        <taxon>Pseudomonadati</taxon>
        <taxon>Bacteroidota</taxon>
        <taxon>Cytophagia</taxon>
        <taxon>Cytophagales</taxon>
        <taxon>Flectobacillaceae</taxon>
        <taxon>Aquirufa</taxon>
    </lineage>
</organism>
<accession>A0ABW8RVP0</accession>
<keyword evidence="1" id="KW-0812">Transmembrane</keyword>
<protein>
    <recommendedName>
        <fullName evidence="4">Transporter</fullName>
    </recommendedName>
</protein>
<dbReference type="SUPFAM" id="SSF56935">
    <property type="entry name" value="Porins"/>
    <property type="match status" value="1"/>
</dbReference>
<keyword evidence="1" id="KW-1133">Transmembrane helix</keyword>
<dbReference type="Gene3D" id="2.40.160.60">
    <property type="entry name" value="Outer membrane protein transport protein (OMPP1/FadL/TodX)"/>
    <property type="match status" value="1"/>
</dbReference>
<evidence type="ECO:0000313" key="3">
    <source>
        <dbReference type="Proteomes" id="UP001623558"/>
    </source>
</evidence>
<reference evidence="2 3" key="1">
    <citation type="submission" date="2024-07" db="EMBL/GenBank/DDBJ databases">
        <authorList>
            <person name="Pitt A."/>
            <person name="Hahn M.W."/>
        </authorList>
    </citation>
    <scope>NUCLEOTIDE SEQUENCE [LARGE SCALE GENOMIC DNA]</scope>
    <source>
        <strain evidence="2 3">1-SAACH-A3</strain>
    </source>
</reference>
<sequence>MVGAEVAAAEAVVEVHVDLGNFEHMKKYFLTIALGLCLPSFVFGQIYTYANLAKYFSTSYAMGTARMQALGGNYSVLGADISSIAANPAGLGFYNRSELHLSMAQQNSSTSSNYLGSSAKQTDALFHLPSLGLVLAGDPSTYNKWHGAFGISFTRHVVFSQPVYLTGTNNRSSLLDSFIEKANDKNATGASLDDEYSPASNYADSPEAAAYQAYLIDPNASSGGVPFTRYEPNLPTSQVGEVVNSGALSSWNFSYGASYMDKLYIGAGLQFSKITSTTTSNWSEEYVGGRYVAAMNYRENLVTNGSGISLSLGMIYKWSQNLRVAFNFQSPAYFDQMSERYDARISPTVNGIPSYDANGVPIIITNIRPVYVTPNEFTYQMTSPMTLSGGLAYFFGKRGFLSMDLAYVNYPGMRVSSSELSSLADQQFQDKHNGQIKRNFDSALNIKIGTEIRVTTNWNVRAGVAQFGGGYASTYDTIDRNSLQISGGIGYRASSFYIDLTAVQRTSKDGFTPYSLKNAADYSSAMLTKNNLQFVLGAGILF</sequence>
<dbReference type="EMBL" id="JBEWZH010000007">
    <property type="protein sequence ID" value="MFL0162817.1"/>
    <property type="molecule type" value="Genomic_DNA"/>
</dbReference>
<proteinExistence type="predicted"/>
<gene>
    <name evidence="2" type="ORF">U0R11_10475</name>
</gene>
<feature type="transmembrane region" description="Helical" evidence="1">
    <location>
        <begin position="28"/>
        <end position="50"/>
    </location>
</feature>
<comment type="caution">
    <text evidence="2">The sequence shown here is derived from an EMBL/GenBank/DDBJ whole genome shotgun (WGS) entry which is preliminary data.</text>
</comment>
<name>A0ABW8RVP0_9BACT</name>
<evidence type="ECO:0000256" key="1">
    <source>
        <dbReference type="SAM" id="Phobius"/>
    </source>
</evidence>
<evidence type="ECO:0008006" key="4">
    <source>
        <dbReference type="Google" id="ProtNLM"/>
    </source>
</evidence>
<keyword evidence="1" id="KW-0472">Membrane</keyword>
<evidence type="ECO:0000313" key="2">
    <source>
        <dbReference type="EMBL" id="MFL0162817.1"/>
    </source>
</evidence>
<dbReference type="RefSeq" id="WP_406751638.1">
    <property type="nucleotide sequence ID" value="NZ_JBEWZH010000007.1"/>
</dbReference>
<dbReference type="Proteomes" id="UP001623558">
    <property type="component" value="Unassembled WGS sequence"/>
</dbReference>
<keyword evidence="3" id="KW-1185">Reference proteome</keyword>